<sequence>MPELCSCFLLLQLDACRVGDFAVCRSAVLSKVKKYCPDSDCTSLI</sequence>
<reference evidence="2" key="1">
    <citation type="journal article" date="2014" name="Science">
        <title>Ancient hybridizations among the ancestral genomes of bread wheat.</title>
        <authorList>
            <consortium name="International Wheat Genome Sequencing Consortium,"/>
            <person name="Marcussen T."/>
            <person name="Sandve S.R."/>
            <person name="Heier L."/>
            <person name="Spannagl M."/>
            <person name="Pfeifer M."/>
            <person name="Jakobsen K.S."/>
            <person name="Wulff B.B."/>
            <person name="Steuernagel B."/>
            <person name="Mayer K.F."/>
            <person name="Olsen O.A."/>
        </authorList>
    </citation>
    <scope>NUCLEOTIDE SEQUENCE [LARGE SCALE GENOMIC DNA]</scope>
    <source>
        <strain evidence="2">cv. AL8/78</strain>
    </source>
</reference>
<proteinExistence type="predicted"/>
<dbReference type="Proteomes" id="UP000015105">
    <property type="component" value="Chromosome 5D"/>
</dbReference>
<dbReference type="AlphaFoldDB" id="A0A453KQ64"/>
<dbReference type="Gramene" id="AET5Gv20480300.8">
    <property type="protein sequence ID" value="AET5Gv20480300.8"/>
    <property type="gene ID" value="AET5Gv20480300"/>
</dbReference>
<name>A0A453KQ64_AEGTS</name>
<protein>
    <submittedName>
        <fullName evidence="1">Uncharacterized protein</fullName>
    </submittedName>
</protein>
<evidence type="ECO:0000313" key="2">
    <source>
        <dbReference type="Proteomes" id="UP000015105"/>
    </source>
</evidence>
<reference evidence="1" key="3">
    <citation type="journal article" date="2017" name="Nature">
        <title>Genome sequence of the progenitor of the wheat D genome Aegilops tauschii.</title>
        <authorList>
            <person name="Luo M.C."/>
            <person name="Gu Y.Q."/>
            <person name="Puiu D."/>
            <person name="Wang H."/>
            <person name="Twardziok S.O."/>
            <person name="Deal K.R."/>
            <person name="Huo N."/>
            <person name="Zhu T."/>
            <person name="Wang L."/>
            <person name="Wang Y."/>
            <person name="McGuire P.E."/>
            <person name="Liu S."/>
            <person name="Long H."/>
            <person name="Ramasamy R.K."/>
            <person name="Rodriguez J.C."/>
            <person name="Van S.L."/>
            <person name="Yuan L."/>
            <person name="Wang Z."/>
            <person name="Xia Z."/>
            <person name="Xiao L."/>
            <person name="Anderson O.D."/>
            <person name="Ouyang S."/>
            <person name="Liang Y."/>
            <person name="Zimin A.V."/>
            <person name="Pertea G."/>
            <person name="Qi P."/>
            <person name="Bennetzen J.L."/>
            <person name="Dai X."/>
            <person name="Dawson M.W."/>
            <person name="Muller H.G."/>
            <person name="Kugler K."/>
            <person name="Rivarola-Duarte L."/>
            <person name="Spannagl M."/>
            <person name="Mayer K.F.X."/>
            <person name="Lu F.H."/>
            <person name="Bevan M.W."/>
            <person name="Leroy P."/>
            <person name="Li P."/>
            <person name="You F.M."/>
            <person name="Sun Q."/>
            <person name="Liu Z."/>
            <person name="Lyons E."/>
            <person name="Wicker T."/>
            <person name="Salzberg S.L."/>
            <person name="Devos K.M."/>
            <person name="Dvorak J."/>
        </authorList>
    </citation>
    <scope>NUCLEOTIDE SEQUENCE [LARGE SCALE GENOMIC DNA]</scope>
    <source>
        <strain evidence="1">cv. AL8/78</strain>
    </source>
</reference>
<evidence type="ECO:0000313" key="1">
    <source>
        <dbReference type="EnsemblPlants" id="AET5Gv20480300.8"/>
    </source>
</evidence>
<organism evidence="1 2">
    <name type="scientific">Aegilops tauschii subsp. strangulata</name>
    <name type="common">Goatgrass</name>
    <dbReference type="NCBI Taxonomy" id="200361"/>
    <lineage>
        <taxon>Eukaryota</taxon>
        <taxon>Viridiplantae</taxon>
        <taxon>Streptophyta</taxon>
        <taxon>Embryophyta</taxon>
        <taxon>Tracheophyta</taxon>
        <taxon>Spermatophyta</taxon>
        <taxon>Magnoliopsida</taxon>
        <taxon>Liliopsida</taxon>
        <taxon>Poales</taxon>
        <taxon>Poaceae</taxon>
        <taxon>BOP clade</taxon>
        <taxon>Pooideae</taxon>
        <taxon>Triticodae</taxon>
        <taxon>Triticeae</taxon>
        <taxon>Triticinae</taxon>
        <taxon>Aegilops</taxon>
    </lineage>
</organism>
<reference evidence="1" key="5">
    <citation type="journal article" date="2021" name="G3 (Bethesda)">
        <title>Aegilops tauschii genome assembly Aet v5.0 features greater sequence contiguity and improved annotation.</title>
        <authorList>
            <person name="Wang L."/>
            <person name="Zhu T."/>
            <person name="Rodriguez J.C."/>
            <person name="Deal K.R."/>
            <person name="Dubcovsky J."/>
            <person name="McGuire P.E."/>
            <person name="Lux T."/>
            <person name="Spannagl M."/>
            <person name="Mayer K.F.X."/>
            <person name="Baldrich P."/>
            <person name="Meyers B.C."/>
            <person name="Huo N."/>
            <person name="Gu Y.Q."/>
            <person name="Zhou H."/>
            <person name="Devos K.M."/>
            <person name="Bennetzen J.L."/>
            <person name="Unver T."/>
            <person name="Budak H."/>
            <person name="Gulick P.J."/>
            <person name="Galiba G."/>
            <person name="Kalapos B."/>
            <person name="Nelson D.R."/>
            <person name="Li P."/>
            <person name="You F.M."/>
            <person name="Luo M.C."/>
            <person name="Dvorak J."/>
        </authorList>
    </citation>
    <scope>NUCLEOTIDE SEQUENCE [LARGE SCALE GENOMIC DNA]</scope>
    <source>
        <strain evidence="1">cv. AL8/78</strain>
    </source>
</reference>
<reference evidence="1" key="4">
    <citation type="submission" date="2019-03" db="UniProtKB">
        <authorList>
            <consortium name="EnsemblPlants"/>
        </authorList>
    </citation>
    <scope>IDENTIFICATION</scope>
</reference>
<reference evidence="2" key="2">
    <citation type="journal article" date="2017" name="Nat. Plants">
        <title>The Aegilops tauschii genome reveals multiple impacts of transposons.</title>
        <authorList>
            <person name="Zhao G."/>
            <person name="Zou C."/>
            <person name="Li K."/>
            <person name="Wang K."/>
            <person name="Li T."/>
            <person name="Gao L."/>
            <person name="Zhang X."/>
            <person name="Wang H."/>
            <person name="Yang Z."/>
            <person name="Liu X."/>
            <person name="Jiang W."/>
            <person name="Mao L."/>
            <person name="Kong X."/>
            <person name="Jiao Y."/>
            <person name="Jia J."/>
        </authorList>
    </citation>
    <scope>NUCLEOTIDE SEQUENCE [LARGE SCALE GENOMIC DNA]</scope>
    <source>
        <strain evidence="2">cv. AL8/78</strain>
    </source>
</reference>
<keyword evidence="2" id="KW-1185">Reference proteome</keyword>
<dbReference type="EnsemblPlants" id="AET5Gv20480300.8">
    <property type="protein sequence ID" value="AET5Gv20480300.8"/>
    <property type="gene ID" value="AET5Gv20480300"/>
</dbReference>
<accession>A0A453KQ64</accession>